<reference evidence="1" key="1">
    <citation type="submission" date="2019-08" db="EMBL/GenBank/DDBJ databases">
        <authorList>
            <person name="Kucharzyk K."/>
            <person name="Murdoch R.W."/>
            <person name="Higgins S."/>
            <person name="Loffler F."/>
        </authorList>
    </citation>
    <scope>NUCLEOTIDE SEQUENCE</scope>
</reference>
<accession>A0A645IEP2</accession>
<protein>
    <submittedName>
        <fullName evidence="1">Uncharacterized protein</fullName>
    </submittedName>
</protein>
<comment type="caution">
    <text evidence="1">The sequence shown here is derived from an EMBL/GenBank/DDBJ whole genome shotgun (WGS) entry which is preliminary data.</text>
</comment>
<gene>
    <name evidence="1" type="ORF">SDC9_197367</name>
</gene>
<sequence>MRTLEAMAKIEEHRFRRCEEALAHATEALRWLESHRIFKDRQWEEDRKNLLHRIERLKRKIAGKECGEETHPDDGEL</sequence>
<name>A0A645IEP2_9ZZZZ</name>
<dbReference type="EMBL" id="VSSQ01113272">
    <property type="protein sequence ID" value="MPN49745.1"/>
    <property type="molecule type" value="Genomic_DNA"/>
</dbReference>
<dbReference type="AlphaFoldDB" id="A0A645IEP2"/>
<evidence type="ECO:0000313" key="1">
    <source>
        <dbReference type="EMBL" id="MPN49745.1"/>
    </source>
</evidence>
<organism evidence="1">
    <name type="scientific">bioreactor metagenome</name>
    <dbReference type="NCBI Taxonomy" id="1076179"/>
    <lineage>
        <taxon>unclassified sequences</taxon>
        <taxon>metagenomes</taxon>
        <taxon>ecological metagenomes</taxon>
    </lineage>
</organism>
<proteinExistence type="predicted"/>